<accession>A0A392SZ26</accession>
<proteinExistence type="predicted"/>
<dbReference type="EMBL" id="LXQA010463391">
    <property type="protein sequence ID" value="MCI53454.1"/>
    <property type="molecule type" value="Genomic_DNA"/>
</dbReference>
<evidence type="ECO:0000313" key="3">
    <source>
        <dbReference type="Proteomes" id="UP000265520"/>
    </source>
</evidence>
<protein>
    <submittedName>
        <fullName evidence="2">RNA-directed DNA polymerase (Reverse transcriptase)</fullName>
    </submittedName>
</protein>
<name>A0A392SZ26_9FABA</name>
<keyword evidence="2" id="KW-0808">Transferase</keyword>
<dbReference type="PANTHER" id="PTHR31635:SF196">
    <property type="entry name" value="REVERSE TRANSCRIPTASE DOMAIN-CONTAINING PROTEIN-RELATED"/>
    <property type="match status" value="1"/>
</dbReference>
<dbReference type="Pfam" id="PF00078">
    <property type="entry name" value="RVT_1"/>
    <property type="match status" value="1"/>
</dbReference>
<dbReference type="Proteomes" id="UP000265520">
    <property type="component" value="Unassembled WGS sequence"/>
</dbReference>
<keyword evidence="3" id="KW-1185">Reference proteome</keyword>
<dbReference type="InterPro" id="IPR000477">
    <property type="entry name" value="RT_dom"/>
</dbReference>
<reference evidence="2 3" key="1">
    <citation type="journal article" date="2018" name="Front. Plant Sci.">
        <title>Red Clover (Trifolium pratense) and Zigzag Clover (T. medium) - A Picture of Genomic Similarities and Differences.</title>
        <authorList>
            <person name="Dluhosova J."/>
            <person name="Istvanek J."/>
            <person name="Nedelnik J."/>
            <person name="Repkova J."/>
        </authorList>
    </citation>
    <scope>NUCLEOTIDE SEQUENCE [LARGE SCALE GENOMIC DNA]</scope>
    <source>
        <strain evidence="3">cv. 10/8</strain>
        <tissue evidence="2">Leaf</tissue>
    </source>
</reference>
<comment type="caution">
    <text evidence="2">The sequence shown here is derived from an EMBL/GenBank/DDBJ whole genome shotgun (WGS) entry which is preliminary data.</text>
</comment>
<dbReference type="GO" id="GO:0003964">
    <property type="term" value="F:RNA-directed DNA polymerase activity"/>
    <property type="evidence" value="ECO:0007669"/>
    <property type="project" value="UniProtKB-KW"/>
</dbReference>
<organism evidence="2 3">
    <name type="scientific">Trifolium medium</name>
    <dbReference type="NCBI Taxonomy" id="97028"/>
    <lineage>
        <taxon>Eukaryota</taxon>
        <taxon>Viridiplantae</taxon>
        <taxon>Streptophyta</taxon>
        <taxon>Embryophyta</taxon>
        <taxon>Tracheophyta</taxon>
        <taxon>Spermatophyta</taxon>
        <taxon>Magnoliopsida</taxon>
        <taxon>eudicotyledons</taxon>
        <taxon>Gunneridae</taxon>
        <taxon>Pentapetalae</taxon>
        <taxon>rosids</taxon>
        <taxon>fabids</taxon>
        <taxon>Fabales</taxon>
        <taxon>Fabaceae</taxon>
        <taxon>Papilionoideae</taxon>
        <taxon>50 kb inversion clade</taxon>
        <taxon>NPAAA clade</taxon>
        <taxon>Hologalegina</taxon>
        <taxon>IRL clade</taxon>
        <taxon>Trifolieae</taxon>
        <taxon>Trifolium</taxon>
    </lineage>
</organism>
<sequence>MANFKFKIISKIIADRLASIMPSIVSEEQRGFIHNRNIKDCLCIASEAANLLHNKSYGGNLALKIDISKTFDTLE</sequence>
<keyword evidence="2" id="KW-0695">RNA-directed DNA polymerase</keyword>
<feature type="domain" description="Reverse transcriptase" evidence="1">
    <location>
        <begin position="3"/>
        <end position="74"/>
    </location>
</feature>
<keyword evidence="2" id="KW-0548">Nucleotidyltransferase</keyword>
<evidence type="ECO:0000313" key="2">
    <source>
        <dbReference type="EMBL" id="MCI53454.1"/>
    </source>
</evidence>
<dbReference type="AlphaFoldDB" id="A0A392SZ26"/>
<evidence type="ECO:0000259" key="1">
    <source>
        <dbReference type="Pfam" id="PF00078"/>
    </source>
</evidence>
<dbReference type="PANTHER" id="PTHR31635">
    <property type="entry name" value="REVERSE TRANSCRIPTASE DOMAIN-CONTAINING PROTEIN-RELATED"/>
    <property type="match status" value="1"/>
</dbReference>
<feature type="non-terminal residue" evidence="2">
    <location>
        <position position="75"/>
    </location>
</feature>